<keyword evidence="4" id="KW-1185">Reference proteome</keyword>
<protein>
    <recommendedName>
        <fullName evidence="2">Ecp2 effector protein-like domain-containing protein</fullName>
    </recommendedName>
</protein>
<dbReference type="Proteomes" id="UP000285146">
    <property type="component" value="Unassembled WGS sequence"/>
</dbReference>
<sequence length="374" mass="40341">MKLLAAICSLSCILVSLVVADAIYTGHTISQEIGKLPTKRAPGNWTDTSSPQKQCSLGRAVMQSSDFKKDQMANLTNDCQILLDATKNHNGYWDIKPGESLEPASHGSCVLSVNFGLVGIFSDKLSIMLGNSDISEMVNMTLGFIYRAMPNDTVTSASGESWCNGPGIMQIPITWNMTLNESLATDHQAQPTARHKASLAKRETSFPWMSTADSPARMCSNTTDPRLVTGNGTSTYDTVIRNCTDIAHAYNLHNNGYYNISIDAEDRGKFITLATHGVCSLSVIAPSADNVTGSVSFQLGNRDIFEIMSVVEFGLWNLNNLGGDAAVNDTAGALGLVFCGADEGVMVKYAVAFHDFEPDEKWGDLEGTVSEILE</sequence>
<evidence type="ECO:0000256" key="1">
    <source>
        <dbReference type="SAM" id="SignalP"/>
    </source>
</evidence>
<dbReference type="Pfam" id="PF14856">
    <property type="entry name" value="Hce2"/>
    <property type="match status" value="1"/>
</dbReference>
<proteinExistence type="predicted"/>
<feature type="chain" id="PRO_5019504831" description="Ecp2 effector protein-like domain-containing protein" evidence="1">
    <location>
        <begin position="21"/>
        <end position="374"/>
    </location>
</feature>
<dbReference type="AlphaFoldDB" id="A0A423WVV9"/>
<feature type="domain" description="Ecp2 effector protein-like" evidence="2">
    <location>
        <begin position="66"/>
        <end position="142"/>
    </location>
</feature>
<accession>A0A423WVV9</accession>
<dbReference type="EMBL" id="LKEB01000037">
    <property type="protein sequence ID" value="ROW07600.1"/>
    <property type="molecule type" value="Genomic_DNA"/>
</dbReference>
<evidence type="ECO:0000259" key="2">
    <source>
        <dbReference type="Pfam" id="PF14856"/>
    </source>
</evidence>
<evidence type="ECO:0000313" key="4">
    <source>
        <dbReference type="Proteomes" id="UP000285146"/>
    </source>
</evidence>
<comment type="caution">
    <text evidence="3">The sequence shown here is derived from an EMBL/GenBank/DDBJ whole genome shotgun (WGS) entry which is preliminary data.</text>
</comment>
<evidence type="ECO:0000313" key="3">
    <source>
        <dbReference type="EMBL" id="ROW07600.1"/>
    </source>
</evidence>
<feature type="signal peptide" evidence="1">
    <location>
        <begin position="1"/>
        <end position="20"/>
    </location>
</feature>
<gene>
    <name evidence="3" type="ORF">VPNG_06820</name>
</gene>
<keyword evidence="1" id="KW-0732">Signal</keyword>
<organism evidence="3 4">
    <name type="scientific">Cytospora leucostoma</name>
    <dbReference type="NCBI Taxonomy" id="1230097"/>
    <lineage>
        <taxon>Eukaryota</taxon>
        <taxon>Fungi</taxon>
        <taxon>Dikarya</taxon>
        <taxon>Ascomycota</taxon>
        <taxon>Pezizomycotina</taxon>
        <taxon>Sordariomycetes</taxon>
        <taxon>Sordariomycetidae</taxon>
        <taxon>Diaporthales</taxon>
        <taxon>Cytosporaceae</taxon>
        <taxon>Cytospora</taxon>
    </lineage>
</organism>
<reference evidence="3 4" key="1">
    <citation type="submission" date="2015-09" db="EMBL/GenBank/DDBJ databases">
        <title>Host preference determinants of Valsa canker pathogens revealed by comparative genomics.</title>
        <authorList>
            <person name="Yin Z."/>
            <person name="Huang L."/>
        </authorList>
    </citation>
    <scope>NUCLEOTIDE SEQUENCE [LARGE SCALE GENOMIC DNA]</scope>
    <source>
        <strain evidence="3 4">SXYLt</strain>
    </source>
</reference>
<dbReference type="InParanoid" id="A0A423WVV9"/>
<dbReference type="InterPro" id="IPR029226">
    <property type="entry name" value="Ecp2-like"/>
</dbReference>
<name>A0A423WVV9_9PEZI</name>